<gene>
    <name evidence="1" type="ordered locus">COCOR_03417</name>
</gene>
<dbReference type="EMBL" id="CP003389">
    <property type="protein sequence ID" value="AFE05217.1"/>
    <property type="molecule type" value="Genomic_DNA"/>
</dbReference>
<reference evidence="1 2" key="1">
    <citation type="journal article" date="2012" name="J. Bacteriol.">
        <title>Complete Genome Sequence of the Fruiting Myxobacterium Corallococcus coralloides DSM 2259.</title>
        <authorList>
            <person name="Huntley S."/>
            <person name="Zhang Y."/>
            <person name="Treuner-Lange A."/>
            <person name="Kneip S."/>
            <person name="Sensen C.W."/>
            <person name="Sogaard-Andersen L."/>
        </authorList>
    </citation>
    <scope>NUCLEOTIDE SEQUENCE [LARGE SCALE GENOMIC DNA]</scope>
    <source>
        <strain evidence="2">ATCC 25202 / DSM 2259 / NBRC 100086 / M2</strain>
    </source>
</reference>
<organism evidence="1 2">
    <name type="scientific">Corallococcus coralloides (strain ATCC 25202 / DSM 2259 / NBRC 100086 / M2)</name>
    <name type="common">Myxococcus coralloides</name>
    <dbReference type="NCBI Taxonomy" id="1144275"/>
    <lineage>
        <taxon>Bacteria</taxon>
        <taxon>Pseudomonadati</taxon>
        <taxon>Myxococcota</taxon>
        <taxon>Myxococcia</taxon>
        <taxon>Myxococcales</taxon>
        <taxon>Cystobacterineae</taxon>
        <taxon>Myxococcaceae</taxon>
        <taxon>Corallococcus</taxon>
    </lineage>
</organism>
<accession>H8MJA2</accession>
<name>H8MJA2_CORCM</name>
<dbReference type="KEGG" id="ccx:COCOR_03417"/>
<evidence type="ECO:0000313" key="2">
    <source>
        <dbReference type="Proteomes" id="UP000007587"/>
    </source>
</evidence>
<keyword evidence="2" id="KW-1185">Reference proteome</keyword>
<dbReference type="InParanoid" id="H8MJA2"/>
<proteinExistence type="predicted"/>
<dbReference type="AlphaFoldDB" id="H8MJA2"/>
<dbReference type="HOGENOM" id="CLU_056723_0_0_7"/>
<protein>
    <recommendedName>
        <fullName evidence="3">Beta-lactamase</fullName>
    </recommendedName>
</protein>
<sequence>MEAFLEEFPMKRSGTTQFIWACAVWALGSAGCGAPEDTLDSGESVTWGTSQAALTVYEQAALDTAHNAAGCKPLGNFYWEIGNGSGPLYGFTKGSGVTASTVMPIASASKWLYAGAYVQSKGYANLTAEEKKQLNFTSGYIDENTTLCDAAGTTVSACYGPSFKDVSYRLLQNGRFFYNGGHMQKLALDDIGARRGTGLLSVMDWLNPLLDTTFPESDSDVAVAGGFSGSAAQYRVFLMKLINNQYALSSKLTVDSVPAWSGGPNVAYTPWSGAGEAYYGLGHWIEGERVNGTWTVTGHSSAGAFGFYPWVNAARTRYMVLARSRQLGTEEGEKSRACAQTVLKAYETGVAQP</sequence>
<evidence type="ECO:0008006" key="3">
    <source>
        <dbReference type="Google" id="ProtNLM"/>
    </source>
</evidence>
<dbReference type="SUPFAM" id="SSF56601">
    <property type="entry name" value="beta-lactamase/transpeptidase-like"/>
    <property type="match status" value="1"/>
</dbReference>
<dbReference type="STRING" id="1144275.COCOR_03417"/>
<evidence type="ECO:0000313" key="1">
    <source>
        <dbReference type="EMBL" id="AFE05217.1"/>
    </source>
</evidence>
<reference evidence="2" key="2">
    <citation type="submission" date="2012-03" db="EMBL/GenBank/DDBJ databases">
        <title>Genome sequence of the fruiting myxobacterium Corallococcus coralloides DSM 2259.</title>
        <authorList>
            <person name="Huntley S."/>
            <person name="Zhang Y."/>
            <person name="Treuner-Lange A."/>
            <person name="Sensen C.W."/>
            <person name="Sogaard-Andersen L."/>
        </authorList>
    </citation>
    <scope>NUCLEOTIDE SEQUENCE [LARGE SCALE GENOMIC DNA]</scope>
    <source>
        <strain evidence="2">ATCC 25202 / DSM 2259 / NBRC 100086 / M2</strain>
    </source>
</reference>
<dbReference type="InterPro" id="IPR012338">
    <property type="entry name" value="Beta-lactam/transpept-like"/>
</dbReference>
<dbReference type="Proteomes" id="UP000007587">
    <property type="component" value="Chromosome"/>
</dbReference>
<dbReference type="eggNOG" id="COG1680">
    <property type="taxonomic scope" value="Bacteria"/>
</dbReference>